<protein>
    <submittedName>
        <fullName evidence="1">Uncharacterized protein</fullName>
    </submittedName>
</protein>
<organism evidence="1 2">
    <name type="scientific">Actinophytocola xanthii</name>
    <dbReference type="NCBI Taxonomy" id="1912961"/>
    <lineage>
        <taxon>Bacteria</taxon>
        <taxon>Bacillati</taxon>
        <taxon>Actinomycetota</taxon>
        <taxon>Actinomycetes</taxon>
        <taxon>Pseudonocardiales</taxon>
        <taxon>Pseudonocardiaceae</taxon>
    </lineage>
</organism>
<name>A0A1Q8CYG1_9PSEU</name>
<dbReference type="RefSeq" id="WP_075123428.1">
    <property type="nucleotide sequence ID" value="NZ_MSIE01000001.1"/>
</dbReference>
<keyword evidence="2" id="KW-1185">Reference proteome</keyword>
<comment type="caution">
    <text evidence="1">The sequence shown here is derived from an EMBL/GenBank/DDBJ whole genome shotgun (WGS) entry which is preliminary data.</text>
</comment>
<evidence type="ECO:0000313" key="2">
    <source>
        <dbReference type="Proteomes" id="UP000185596"/>
    </source>
</evidence>
<gene>
    <name evidence="1" type="ORF">BU204_00235</name>
</gene>
<dbReference type="Proteomes" id="UP000185596">
    <property type="component" value="Unassembled WGS sequence"/>
</dbReference>
<accession>A0A1Q8CYG1</accession>
<dbReference type="AlphaFoldDB" id="A0A1Q8CYG1"/>
<reference evidence="1 2" key="1">
    <citation type="submission" date="2016-12" db="EMBL/GenBank/DDBJ databases">
        <title>The draft genome sequence of Actinophytocola sp. 11-183.</title>
        <authorList>
            <person name="Wang W."/>
            <person name="Yuan L."/>
        </authorList>
    </citation>
    <scope>NUCLEOTIDE SEQUENCE [LARGE SCALE GENOMIC DNA]</scope>
    <source>
        <strain evidence="1 2">11-183</strain>
    </source>
</reference>
<dbReference type="EMBL" id="MSIE01000001">
    <property type="protein sequence ID" value="OLF19394.1"/>
    <property type="molecule type" value="Genomic_DNA"/>
</dbReference>
<dbReference type="STRING" id="1912961.BU204_00235"/>
<dbReference type="OrthoDB" id="3689934at2"/>
<proteinExistence type="predicted"/>
<evidence type="ECO:0000313" key="1">
    <source>
        <dbReference type="EMBL" id="OLF19394.1"/>
    </source>
</evidence>
<sequence length="196" mass="21966">MSDLAPYITAWSDEEDSPCTVVERKGWGIAYADETLTDRDDGGVLWFRKPSRPRQGRPRFDQVHPLRQRRAMRRLLCQVCGGPADVTDDGVLWLLKDHRTDWPRWPENMAVTEPPICVPCVRVASRACPALRRGAAVIRVGSSPIVGVQGLLYRSGHAGPIPVGETIIAYDDPGIRWARAITLVRELRWCTILDAD</sequence>